<keyword evidence="2" id="KW-0805">Transcription regulation</keyword>
<keyword evidence="1" id="KW-0963">Cytoplasm</keyword>
<dbReference type="SUPFAM" id="SSF46689">
    <property type="entry name" value="Homeodomain-like"/>
    <property type="match status" value="1"/>
</dbReference>
<dbReference type="InterPro" id="IPR003313">
    <property type="entry name" value="AraC-bd"/>
</dbReference>
<evidence type="ECO:0000256" key="4">
    <source>
        <dbReference type="ARBA" id="ARBA00023163"/>
    </source>
</evidence>
<dbReference type="Gene3D" id="1.10.10.60">
    <property type="entry name" value="Homeodomain-like"/>
    <property type="match status" value="1"/>
</dbReference>
<accession>A0A840V362</accession>
<dbReference type="SMART" id="SM00342">
    <property type="entry name" value="HTH_ARAC"/>
    <property type="match status" value="1"/>
</dbReference>
<dbReference type="Pfam" id="PF02311">
    <property type="entry name" value="AraC_binding"/>
    <property type="match status" value="1"/>
</dbReference>
<dbReference type="Pfam" id="PF12833">
    <property type="entry name" value="HTH_18"/>
    <property type="match status" value="1"/>
</dbReference>
<gene>
    <name evidence="6" type="ORF">HNR46_001713</name>
</gene>
<keyword evidence="3 6" id="KW-0238">DNA-binding</keyword>
<dbReference type="PROSITE" id="PS01124">
    <property type="entry name" value="HTH_ARAC_FAMILY_2"/>
    <property type="match status" value="1"/>
</dbReference>
<evidence type="ECO:0000313" key="6">
    <source>
        <dbReference type="EMBL" id="MBB5351476.1"/>
    </source>
</evidence>
<dbReference type="InterPro" id="IPR037923">
    <property type="entry name" value="HTH-like"/>
</dbReference>
<proteinExistence type="predicted"/>
<dbReference type="PANTHER" id="PTHR46796">
    <property type="entry name" value="HTH-TYPE TRANSCRIPTIONAL ACTIVATOR RHAS-RELATED"/>
    <property type="match status" value="1"/>
</dbReference>
<feature type="domain" description="HTH araC/xylS-type" evidence="5">
    <location>
        <begin position="188"/>
        <end position="286"/>
    </location>
</feature>
<keyword evidence="4" id="KW-0804">Transcription</keyword>
<evidence type="ECO:0000256" key="3">
    <source>
        <dbReference type="ARBA" id="ARBA00023125"/>
    </source>
</evidence>
<dbReference type="AlphaFoldDB" id="A0A840V362"/>
<sequence length="300" mass="33641">MDRPSARPSFISPDVQTGSYCFLDMGVSEGTNLILVGGGREECTSEYRIERKGFPFVTVEFVLAGTWRLRRKGREELLRPGAVFGYGPTTSYSLESVGGPDRTKYFLNLTGACAEDRLREAGVAEGSVRYLTRTRWVQDLWDQVLDCGRLGAAAPEIGRRLSELLLLRLAVEGGQRPDLRTEGRQTFEKCRALIHEQYVEIGSIREVADRCHLDPAYLSRLFQRFSDERPLQMLNRLKTRHAADLILRRGYGVAEAGRLVGFADPYHFSRVFKRVHGVAPSRLGAEGLPHSPPQTSAEQP</sequence>
<dbReference type="InterPro" id="IPR009057">
    <property type="entry name" value="Homeodomain-like_sf"/>
</dbReference>
<dbReference type="Proteomes" id="UP000557717">
    <property type="component" value="Unassembled WGS sequence"/>
</dbReference>
<keyword evidence="7" id="KW-1185">Reference proteome</keyword>
<protein>
    <submittedName>
        <fullName evidence="6">AraC-like DNA-binding protein</fullName>
    </submittedName>
</protein>
<dbReference type="GO" id="GO:0043565">
    <property type="term" value="F:sequence-specific DNA binding"/>
    <property type="evidence" value="ECO:0007669"/>
    <property type="project" value="InterPro"/>
</dbReference>
<organism evidence="6 7">
    <name type="scientific">Haloferula luteola</name>
    <dbReference type="NCBI Taxonomy" id="595692"/>
    <lineage>
        <taxon>Bacteria</taxon>
        <taxon>Pseudomonadati</taxon>
        <taxon>Verrucomicrobiota</taxon>
        <taxon>Verrucomicrobiia</taxon>
        <taxon>Verrucomicrobiales</taxon>
        <taxon>Verrucomicrobiaceae</taxon>
        <taxon>Haloferula</taxon>
    </lineage>
</organism>
<evidence type="ECO:0000256" key="2">
    <source>
        <dbReference type="ARBA" id="ARBA00023015"/>
    </source>
</evidence>
<dbReference type="GO" id="GO:0003700">
    <property type="term" value="F:DNA-binding transcription factor activity"/>
    <property type="evidence" value="ECO:0007669"/>
    <property type="project" value="InterPro"/>
</dbReference>
<evidence type="ECO:0000256" key="1">
    <source>
        <dbReference type="ARBA" id="ARBA00022490"/>
    </source>
</evidence>
<reference evidence="6 7" key="1">
    <citation type="submission" date="2020-08" db="EMBL/GenBank/DDBJ databases">
        <title>Genomic Encyclopedia of Type Strains, Phase IV (KMG-IV): sequencing the most valuable type-strain genomes for metagenomic binning, comparative biology and taxonomic classification.</title>
        <authorList>
            <person name="Goeker M."/>
        </authorList>
    </citation>
    <scope>NUCLEOTIDE SEQUENCE [LARGE SCALE GENOMIC DNA]</scope>
    <source>
        <strain evidence="6 7">YC6886</strain>
    </source>
</reference>
<comment type="caution">
    <text evidence="6">The sequence shown here is derived from an EMBL/GenBank/DDBJ whole genome shotgun (WGS) entry which is preliminary data.</text>
</comment>
<dbReference type="InterPro" id="IPR050204">
    <property type="entry name" value="AraC_XylS_family_regulators"/>
</dbReference>
<dbReference type="PANTHER" id="PTHR46796:SF13">
    <property type="entry name" value="HTH-TYPE TRANSCRIPTIONAL ACTIVATOR RHAS"/>
    <property type="match status" value="1"/>
</dbReference>
<evidence type="ECO:0000313" key="7">
    <source>
        <dbReference type="Proteomes" id="UP000557717"/>
    </source>
</evidence>
<dbReference type="EMBL" id="JACHFD010000007">
    <property type="protein sequence ID" value="MBB5351476.1"/>
    <property type="molecule type" value="Genomic_DNA"/>
</dbReference>
<evidence type="ECO:0000259" key="5">
    <source>
        <dbReference type="PROSITE" id="PS01124"/>
    </source>
</evidence>
<dbReference type="SUPFAM" id="SSF51215">
    <property type="entry name" value="Regulatory protein AraC"/>
    <property type="match status" value="1"/>
</dbReference>
<name>A0A840V362_9BACT</name>
<dbReference type="RefSeq" id="WP_184017680.1">
    <property type="nucleotide sequence ID" value="NZ_JACHFD010000007.1"/>
</dbReference>
<dbReference type="InterPro" id="IPR018060">
    <property type="entry name" value="HTH_AraC"/>
</dbReference>